<dbReference type="SMART" id="SM00028">
    <property type="entry name" value="TPR"/>
    <property type="match status" value="6"/>
</dbReference>
<dbReference type="Pfam" id="PF03704">
    <property type="entry name" value="BTAD"/>
    <property type="match status" value="1"/>
</dbReference>
<dbReference type="InterPro" id="IPR051677">
    <property type="entry name" value="AfsR-DnrI-RedD_regulator"/>
</dbReference>
<name>A0ABQ4F397_9ACTN</name>
<dbReference type="InterPro" id="IPR036388">
    <property type="entry name" value="WH-like_DNA-bd_sf"/>
</dbReference>
<keyword evidence="4" id="KW-0804">Transcription</keyword>
<feature type="repeat" description="TPR" evidence="5">
    <location>
        <begin position="747"/>
        <end position="780"/>
    </location>
</feature>
<comment type="similarity">
    <text evidence="1">Belongs to the AfsR/DnrI/RedD regulatory family.</text>
</comment>
<feature type="compositionally biased region" description="Basic and acidic residues" evidence="7">
    <location>
        <begin position="246"/>
        <end position="255"/>
    </location>
</feature>
<accession>A0ABQ4F397</accession>
<dbReference type="PANTHER" id="PTHR35807:SF1">
    <property type="entry name" value="TRANSCRIPTIONAL REGULATOR REDD"/>
    <property type="match status" value="1"/>
</dbReference>
<protein>
    <submittedName>
        <fullName evidence="9">SARP family transcriptional regulator</fullName>
    </submittedName>
</protein>
<dbReference type="SUPFAM" id="SSF46894">
    <property type="entry name" value="C-terminal effector domain of the bipartite response regulators"/>
    <property type="match status" value="1"/>
</dbReference>
<dbReference type="CDD" id="cd15831">
    <property type="entry name" value="BTAD"/>
    <property type="match status" value="1"/>
</dbReference>
<evidence type="ECO:0000313" key="9">
    <source>
        <dbReference type="EMBL" id="GIH01386.1"/>
    </source>
</evidence>
<dbReference type="PANTHER" id="PTHR35807">
    <property type="entry name" value="TRANSCRIPTIONAL REGULATOR REDD-RELATED"/>
    <property type="match status" value="1"/>
</dbReference>
<dbReference type="SUPFAM" id="SSF48452">
    <property type="entry name" value="TPR-like"/>
    <property type="match status" value="3"/>
</dbReference>
<dbReference type="PROSITE" id="PS51755">
    <property type="entry name" value="OMPR_PHOB"/>
    <property type="match status" value="1"/>
</dbReference>
<dbReference type="InterPro" id="IPR005158">
    <property type="entry name" value="BTAD"/>
</dbReference>
<evidence type="ECO:0000256" key="1">
    <source>
        <dbReference type="ARBA" id="ARBA00005820"/>
    </source>
</evidence>
<evidence type="ECO:0000256" key="2">
    <source>
        <dbReference type="ARBA" id="ARBA00023015"/>
    </source>
</evidence>
<dbReference type="SUPFAM" id="SSF52540">
    <property type="entry name" value="P-loop containing nucleoside triphosphate hydrolases"/>
    <property type="match status" value="1"/>
</dbReference>
<dbReference type="Proteomes" id="UP000621500">
    <property type="component" value="Unassembled WGS sequence"/>
</dbReference>
<organism evidence="9 10">
    <name type="scientific">Plantactinospora mayteni</name>
    <dbReference type="NCBI Taxonomy" id="566021"/>
    <lineage>
        <taxon>Bacteria</taxon>
        <taxon>Bacillati</taxon>
        <taxon>Actinomycetota</taxon>
        <taxon>Actinomycetes</taxon>
        <taxon>Micromonosporales</taxon>
        <taxon>Micromonosporaceae</taxon>
        <taxon>Plantactinospora</taxon>
    </lineage>
</organism>
<dbReference type="Pfam" id="PF13424">
    <property type="entry name" value="TPR_12"/>
    <property type="match status" value="2"/>
</dbReference>
<feature type="repeat" description="TPR" evidence="5">
    <location>
        <begin position="867"/>
        <end position="900"/>
    </location>
</feature>
<keyword evidence="3 6" id="KW-0238">DNA-binding</keyword>
<dbReference type="EMBL" id="BONX01000069">
    <property type="protein sequence ID" value="GIH01386.1"/>
    <property type="molecule type" value="Genomic_DNA"/>
</dbReference>
<proteinExistence type="inferred from homology"/>
<sequence length="956" mass="104290">MEFRILGPLEVWDGESLVAVTAAKQRTLLALLLLNVGRVVAVDDLVDELWGGRLPSQPRATLHAHVHRLRQVLRRTDRSGAVVLATRPTGYLLRVAPDNLDRHRWQRLVGEGRAALAEGDRNLAVTRFRSALAVWRGRALADVGTSAVRAEARGLDEERWEVLERCLAAELALGRHSAVLPELETLVDTQPYREGLTGKLMLALSRADRHADALAVFARVRDRLVRELGVEPGAELQELHQTILRGELDPPEPRASEPTPRPAAFGTGGAGSATAPTGPVTPIRLRAEVPAQLPLDVYGFAGRTDELARLDAILAAADRQPSAVAVVVLSGTAGVGKTTLAVHWARRIADRFPDGQLYANLRGFDARAGTDPSDALRGFLGALGVPPLRIPAGLDDQAAMYRSVLNGRRVLVLLDNARDTQQVRPALPGAPGCLVLVTSRNWLPGLAASVGAHPLPVDLLPDAAARDLFTSRVNPDRVTAEPDAVDDIVAACAGLPLALSVVAARAAAQPGFPLGVLADELRHAPATLDAIGDGTDSTDVRAVFSWSYQALGASAARLFRLLGLHPGPDLTLPAAASLADLPASRIRPLLAELTRAHLVTEHVPGRYTFHDLLRAYAAELAEAVDPPTVRRTAVHRLLDHYLHTAAAADRLLRPHQKALPLPPLTPGVDPEPITDHRQALTWFTREHAALVAAVDLAARSGFPGHAWQLAWTLTEYFDRQGHWHDWAATQHTAVEAARELSDPVGQARAHRELGRAYAQLGRLTDAERRLGRALELFERIGDRTYQAYTRHSLGAVLDRQDRTREALDHARQVLELVRRGDNLVEQASARSAIGWYQMRLGDHTEAISECRAALAIQQELGDRRGQASTWANLASAHHHLGQHDQADRCYRQALDLYRDLGDRYYLAQLLGQMGDNHQAAEQLDAAQDVWRAALEILHELDHHDAEPLRKKLASQY</sequence>
<evidence type="ECO:0000256" key="5">
    <source>
        <dbReference type="PROSITE-ProRule" id="PRU00339"/>
    </source>
</evidence>
<dbReference type="PROSITE" id="PS50005">
    <property type="entry name" value="TPR"/>
    <property type="match status" value="2"/>
</dbReference>
<keyword evidence="2" id="KW-0805">Transcription regulation</keyword>
<reference evidence="9 10" key="1">
    <citation type="submission" date="2021-01" db="EMBL/GenBank/DDBJ databases">
        <title>Whole genome shotgun sequence of Plantactinospora mayteni NBRC 109088.</title>
        <authorList>
            <person name="Komaki H."/>
            <person name="Tamura T."/>
        </authorList>
    </citation>
    <scope>NUCLEOTIDE SEQUENCE [LARGE SCALE GENOMIC DNA]</scope>
    <source>
        <strain evidence="9 10">NBRC 109088</strain>
    </source>
</reference>
<keyword evidence="10" id="KW-1185">Reference proteome</keyword>
<dbReference type="InterPro" id="IPR027417">
    <property type="entry name" value="P-loop_NTPase"/>
</dbReference>
<feature type="DNA-binding region" description="OmpR/PhoB-type" evidence="6">
    <location>
        <begin position="1"/>
        <end position="95"/>
    </location>
</feature>
<evidence type="ECO:0000256" key="3">
    <source>
        <dbReference type="ARBA" id="ARBA00023125"/>
    </source>
</evidence>
<feature type="domain" description="OmpR/PhoB-type" evidence="8">
    <location>
        <begin position="1"/>
        <end position="95"/>
    </location>
</feature>
<evidence type="ECO:0000256" key="6">
    <source>
        <dbReference type="PROSITE-ProRule" id="PRU01091"/>
    </source>
</evidence>
<dbReference type="PRINTS" id="PR00364">
    <property type="entry name" value="DISEASERSIST"/>
</dbReference>
<dbReference type="RefSeq" id="WP_203862647.1">
    <property type="nucleotide sequence ID" value="NZ_BAAAZQ010000039.1"/>
</dbReference>
<dbReference type="InterPro" id="IPR011990">
    <property type="entry name" value="TPR-like_helical_dom_sf"/>
</dbReference>
<dbReference type="Gene3D" id="1.10.10.10">
    <property type="entry name" value="Winged helix-like DNA-binding domain superfamily/Winged helix DNA-binding domain"/>
    <property type="match status" value="1"/>
</dbReference>
<dbReference type="SMART" id="SM00862">
    <property type="entry name" value="Trans_reg_C"/>
    <property type="match status" value="1"/>
</dbReference>
<dbReference type="Gene3D" id="1.25.40.10">
    <property type="entry name" value="Tetratricopeptide repeat domain"/>
    <property type="match status" value="2"/>
</dbReference>
<dbReference type="InterPro" id="IPR019734">
    <property type="entry name" value="TPR_rpt"/>
</dbReference>
<evidence type="ECO:0000313" key="10">
    <source>
        <dbReference type="Proteomes" id="UP000621500"/>
    </source>
</evidence>
<dbReference type="Gene3D" id="3.40.50.300">
    <property type="entry name" value="P-loop containing nucleotide triphosphate hydrolases"/>
    <property type="match status" value="1"/>
</dbReference>
<feature type="region of interest" description="Disordered" evidence="7">
    <location>
        <begin position="246"/>
        <end position="277"/>
    </location>
</feature>
<comment type="caution">
    <text evidence="9">The sequence shown here is derived from an EMBL/GenBank/DDBJ whole genome shotgun (WGS) entry which is preliminary data.</text>
</comment>
<evidence type="ECO:0000256" key="4">
    <source>
        <dbReference type="ARBA" id="ARBA00023163"/>
    </source>
</evidence>
<dbReference type="SMART" id="SM01043">
    <property type="entry name" value="BTAD"/>
    <property type="match status" value="1"/>
</dbReference>
<evidence type="ECO:0000256" key="7">
    <source>
        <dbReference type="SAM" id="MobiDB-lite"/>
    </source>
</evidence>
<keyword evidence="5" id="KW-0802">TPR repeat</keyword>
<dbReference type="InterPro" id="IPR001867">
    <property type="entry name" value="OmpR/PhoB-type_DNA-bd"/>
</dbReference>
<evidence type="ECO:0000259" key="8">
    <source>
        <dbReference type="PROSITE" id="PS51755"/>
    </source>
</evidence>
<gene>
    <name evidence="9" type="ORF">Pma05_79580</name>
</gene>
<dbReference type="InterPro" id="IPR016032">
    <property type="entry name" value="Sig_transdc_resp-reg_C-effctor"/>
</dbReference>
<dbReference type="Pfam" id="PF00486">
    <property type="entry name" value="Trans_reg_C"/>
    <property type="match status" value="1"/>
</dbReference>